<comment type="subcellular location">
    <subcellularLocation>
        <location evidence="1">Mitochondrion inner membrane</location>
        <topology evidence="1">Multi-pass membrane protein</topology>
    </subcellularLocation>
</comment>
<reference evidence="13 14" key="1">
    <citation type="submission" date="2020-08" db="EMBL/GenBank/DDBJ databases">
        <authorList>
            <person name="Koutsovoulos G."/>
            <person name="Danchin GJ E."/>
        </authorList>
    </citation>
    <scope>NUCLEOTIDE SEQUENCE [LARGE SCALE GENOMIC DNA]</scope>
</reference>
<feature type="transmembrane region" description="Helical" evidence="12">
    <location>
        <begin position="167"/>
        <end position="191"/>
    </location>
</feature>
<dbReference type="PANTHER" id="PTHR45829:SF4">
    <property type="entry name" value="MITOCHONDRIAL CARRIER PROTEIN RIM2"/>
    <property type="match status" value="1"/>
</dbReference>
<evidence type="ECO:0000256" key="5">
    <source>
        <dbReference type="ARBA" id="ARBA00022737"/>
    </source>
</evidence>
<keyword evidence="8" id="KW-0496">Mitochondrion</keyword>
<dbReference type="GO" id="GO:0015218">
    <property type="term" value="F:pyrimidine nucleotide transmembrane transporter activity"/>
    <property type="evidence" value="ECO:0007669"/>
    <property type="project" value="InterPro"/>
</dbReference>
<sequence length="348" mass="39376">MAQNDTGGLKEAFIHFTGGAVGGTAGTALTCPLEVIKTRMQSSQGFLIYRQLREDAIKGAKKPLIEAAIPGPSSSKSAGSFVRFSVAKRLLRAHWPPLSLLAIRSVWKEGGTAALFKGLVPNLIGVTPSKAIYFCFYSLTKRISNNYCSRDETNDEIDRRWLVPNSAFIHMFSAGVGGLIAATLINPIWVVKTRLQLHHGRLGAKECFLRIIKRDGVLGLWRGVTGSYLGIFETVIQFVIYENLRRNFLVHMPTNNTKLFTIYVGWWYSKNICCYYSLSTWTRLREEGNQLRLRQLVRTLWREGYIKPFYRGLSVQLLRSAPNTAITMFTYELVVHLLHRFLGEHPED</sequence>
<dbReference type="InterPro" id="IPR018108">
    <property type="entry name" value="MCP_transmembrane"/>
</dbReference>
<dbReference type="EMBL" id="CAJEWN010000242">
    <property type="protein sequence ID" value="CAD2174776.1"/>
    <property type="molecule type" value="Genomic_DNA"/>
</dbReference>
<evidence type="ECO:0000256" key="12">
    <source>
        <dbReference type="SAM" id="Phobius"/>
    </source>
</evidence>
<accession>A0A6V7VIJ3</accession>
<organism evidence="13 14">
    <name type="scientific">Meloidogyne enterolobii</name>
    <name type="common">Root-knot nematode worm</name>
    <name type="synonym">Meloidogyne mayaguensis</name>
    <dbReference type="NCBI Taxonomy" id="390850"/>
    <lineage>
        <taxon>Eukaryota</taxon>
        <taxon>Metazoa</taxon>
        <taxon>Ecdysozoa</taxon>
        <taxon>Nematoda</taxon>
        <taxon>Chromadorea</taxon>
        <taxon>Rhabditida</taxon>
        <taxon>Tylenchina</taxon>
        <taxon>Tylenchomorpha</taxon>
        <taxon>Tylenchoidea</taxon>
        <taxon>Meloidogynidae</taxon>
        <taxon>Meloidogyninae</taxon>
        <taxon>Meloidogyne</taxon>
    </lineage>
</organism>
<dbReference type="GO" id="GO:0005743">
    <property type="term" value="C:mitochondrial inner membrane"/>
    <property type="evidence" value="ECO:0007669"/>
    <property type="project" value="UniProtKB-SubCell"/>
</dbReference>
<dbReference type="OrthoDB" id="269120at2759"/>
<dbReference type="AlphaFoldDB" id="A0A6V7VIJ3"/>
<evidence type="ECO:0000256" key="10">
    <source>
        <dbReference type="PROSITE-ProRule" id="PRU00282"/>
    </source>
</evidence>
<evidence type="ECO:0000256" key="1">
    <source>
        <dbReference type="ARBA" id="ARBA00004448"/>
    </source>
</evidence>
<evidence type="ECO:0000256" key="7">
    <source>
        <dbReference type="ARBA" id="ARBA00022989"/>
    </source>
</evidence>
<evidence type="ECO:0000256" key="2">
    <source>
        <dbReference type="ARBA" id="ARBA00006375"/>
    </source>
</evidence>
<keyword evidence="4 10" id="KW-0812">Transmembrane</keyword>
<dbReference type="Proteomes" id="UP000580250">
    <property type="component" value="Unassembled WGS sequence"/>
</dbReference>
<feature type="repeat" description="Solcar" evidence="10">
    <location>
        <begin position="10"/>
        <end position="143"/>
    </location>
</feature>
<evidence type="ECO:0000313" key="14">
    <source>
        <dbReference type="Proteomes" id="UP000580250"/>
    </source>
</evidence>
<dbReference type="GO" id="GO:1990519">
    <property type="term" value="P:pyrimidine nucleotide import into mitochondrion"/>
    <property type="evidence" value="ECO:0007669"/>
    <property type="project" value="TreeGrafter"/>
</dbReference>
<evidence type="ECO:0000313" key="13">
    <source>
        <dbReference type="EMBL" id="CAD2174776.1"/>
    </source>
</evidence>
<keyword evidence="3 11" id="KW-0813">Transport</keyword>
<evidence type="ECO:0000256" key="9">
    <source>
        <dbReference type="ARBA" id="ARBA00023136"/>
    </source>
</evidence>
<dbReference type="PROSITE" id="PS50920">
    <property type="entry name" value="SOLCAR"/>
    <property type="match status" value="2"/>
</dbReference>
<evidence type="ECO:0000256" key="4">
    <source>
        <dbReference type="ARBA" id="ARBA00022692"/>
    </source>
</evidence>
<dbReference type="Gene3D" id="1.50.40.10">
    <property type="entry name" value="Mitochondrial carrier domain"/>
    <property type="match status" value="2"/>
</dbReference>
<dbReference type="SUPFAM" id="SSF103506">
    <property type="entry name" value="Mitochondrial carrier"/>
    <property type="match status" value="1"/>
</dbReference>
<keyword evidence="7 12" id="KW-1133">Transmembrane helix</keyword>
<dbReference type="InterPro" id="IPR049562">
    <property type="entry name" value="SLC25A33/36-like"/>
</dbReference>
<comment type="similarity">
    <text evidence="2 11">Belongs to the mitochondrial carrier (TC 2.A.29) family.</text>
</comment>
<gene>
    <name evidence="13" type="ORF">MENT_LOCUS26465</name>
</gene>
<keyword evidence="5" id="KW-0677">Repeat</keyword>
<comment type="caution">
    <text evidence="13">The sequence shown here is derived from an EMBL/GenBank/DDBJ whole genome shotgun (WGS) entry which is preliminary data.</text>
</comment>
<proteinExistence type="inferred from homology"/>
<keyword evidence="6" id="KW-0999">Mitochondrion inner membrane</keyword>
<evidence type="ECO:0000256" key="8">
    <source>
        <dbReference type="ARBA" id="ARBA00023128"/>
    </source>
</evidence>
<protein>
    <submittedName>
        <fullName evidence="13">Uncharacterized protein</fullName>
    </submittedName>
</protein>
<dbReference type="PANTHER" id="PTHR45829">
    <property type="entry name" value="MITOCHONDRIAL CARRIER PROTEIN RIM2"/>
    <property type="match status" value="1"/>
</dbReference>
<name>A0A6V7VIJ3_MELEN</name>
<evidence type="ECO:0000256" key="3">
    <source>
        <dbReference type="ARBA" id="ARBA00022448"/>
    </source>
</evidence>
<dbReference type="InterPro" id="IPR023395">
    <property type="entry name" value="MCP_dom_sf"/>
</dbReference>
<feature type="repeat" description="Solcar" evidence="10">
    <location>
        <begin position="165"/>
        <end position="247"/>
    </location>
</feature>
<evidence type="ECO:0000256" key="6">
    <source>
        <dbReference type="ARBA" id="ARBA00022792"/>
    </source>
</evidence>
<dbReference type="Pfam" id="PF00153">
    <property type="entry name" value="Mito_carr"/>
    <property type="match status" value="4"/>
</dbReference>
<keyword evidence="9 10" id="KW-0472">Membrane</keyword>
<evidence type="ECO:0000256" key="11">
    <source>
        <dbReference type="RuleBase" id="RU000488"/>
    </source>
</evidence>